<dbReference type="Proteomes" id="UP000178198">
    <property type="component" value="Chromosome"/>
</dbReference>
<evidence type="ECO:0000313" key="2">
    <source>
        <dbReference type="EMBL" id="APA00423.1"/>
    </source>
</evidence>
<name>A0A1D9PD12_9FLAO</name>
<dbReference type="Pfam" id="PF14024">
    <property type="entry name" value="DUF4240"/>
    <property type="match status" value="1"/>
</dbReference>
<evidence type="ECO:0000259" key="1">
    <source>
        <dbReference type="Pfam" id="PF14024"/>
    </source>
</evidence>
<dbReference type="OrthoDB" id="6200718at2"/>
<dbReference type="EMBL" id="CP017774">
    <property type="protein sequence ID" value="APA00423.1"/>
    <property type="molecule type" value="Genomic_DNA"/>
</dbReference>
<organism evidence="2 3">
    <name type="scientific">Flavobacterium commune</name>
    <dbReference type="NCBI Taxonomy" id="1306519"/>
    <lineage>
        <taxon>Bacteria</taxon>
        <taxon>Pseudomonadati</taxon>
        <taxon>Bacteroidota</taxon>
        <taxon>Flavobacteriia</taxon>
        <taxon>Flavobacteriales</taxon>
        <taxon>Flavobacteriaceae</taxon>
        <taxon>Flavobacterium</taxon>
    </lineage>
</organism>
<evidence type="ECO:0000313" key="3">
    <source>
        <dbReference type="Proteomes" id="UP000178198"/>
    </source>
</evidence>
<protein>
    <recommendedName>
        <fullName evidence="1">DUF4240 domain-containing protein</fullName>
    </recommendedName>
</protein>
<dbReference type="InterPro" id="IPR025334">
    <property type="entry name" value="DUF4240"/>
</dbReference>
<accession>A0A1D9PD12</accession>
<keyword evidence="3" id="KW-1185">Reference proteome</keyword>
<dbReference type="KEGG" id="fcm:BIW12_13880"/>
<dbReference type="PROSITE" id="PS51257">
    <property type="entry name" value="PROKAR_LIPOPROTEIN"/>
    <property type="match status" value="1"/>
</dbReference>
<sequence>MSEMKQIFLILMPLFLILLGCKKMEQTEKTKNMSNFIKVKSNIVVDTIKTDKFWTIIGHAVKESKGNDDLKEQILISELKKLSLVEIKNFEFAFRKCIIDADEFKIMAAMKIIEGYVSDDSYLYFRCWLIGQGKTIFQETLKNPDYLTNVVNQDKIHEFEGLMYVATKAYEIKSGKKEDESFPRNEAGKIGLDYDFGAPPTKGVDWTEDELPNLLPKLYSKYND</sequence>
<dbReference type="STRING" id="1306519.BIW12_13880"/>
<feature type="domain" description="DUF4240" evidence="1">
    <location>
        <begin position="49"/>
        <end position="171"/>
    </location>
</feature>
<gene>
    <name evidence="2" type="ORF">BIW12_13880</name>
</gene>
<reference evidence="2 3" key="1">
    <citation type="submission" date="2016-10" db="EMBL/GenBank/DDBJ databases">
        <title>Complete Genome Sequence of Flavobacterium sp. PK15.</title>
        <authorList>
            <person name="Ekwe A."/>
            <person name="Kim S.B."/>
        </authorList>
    </citation>
    <scope>NUCLEOTIDE SEQUENCE [LARGE SCALE GENOMIC DNA]</scope>
    <source>
        <strain evidence="2 3">PK15</strain>
    </source>
</reference>
<proteinExistence type="predicted"/>
<dbReference type="AlphaFoldDB" id="A0A1D9PD12"/>